<dbReference type="SUPFAM" id="SSF47413">
    <property type="entry name" value="lambda repressor-like DNA-binding domains"/>
    <property type="match status" value="1"/>
</dbReference>
<dbReference type="RefSeq" id="WP_181557530.1">
    <property type="nucleotide sequence ID" value="NZ_JACDUT010000020.1"/>
</dbReference>
<sequence length="65" mass="7868">MDFNIKRRHIFMLKRKERKITHKEIAQVIGVTQSAISQYETGRITLKPHLRQAYEEYIQTHDNRT</sequence>
<dbReference type="Proteomes" id="UP000523087">
    <property type="component" value="Unassembled WGS sequence"/>
</dbReference>
<dbReference type="CDD" id="cd00093">
    <property type="entry name" value="HTH_XRE"/>
    <property type="match status" value="1"/>
</dbReference>
<evidence type="ECO:0000313" key="2">
    <source>
        <dbReference type="EMBL" id="MBA2876879.1"/>
    </source>
</evidence>
<dbReference type="Gene3D" id="1.10.260.40">
    <property type="entry name" value="lambda repressor-like DNA-binding domains"/>
    <property type="match status" value="1"/>
</dbReference>
<gene>
    <name evidence="2" type="ORF">HNR31_003702</name>
</gene>
<keyword evidence="3" id="KW-1185">Reference proteome</keyword>
<evidence type="ECO:0000259" key="1">
    <source>
        <dbReference type="PROSITE" id="PS50943"/>
    </source>
</evidence>
<dbReference type="EMBL" id="JACDUT010000020">
    <property type="protein sequence ID" value="MBA2876879.1"/>
    <property type="molecule type" value="Genomic_DNA"/>
</dbReference>
<dbReference type="AlphaFoldDB" id="A0A7W0C176"/>
<dbReference type="SMART" id="SM00530">
    <property type="entry name" value="HTH_XRE"/>
    <property type="match status" value="1"/>
</dbReference>
<proteinExistence type="predicted"/>
<dbReference type="InterPro" id="IPR001387">
    <property type="entry name" value="Cro/C1-type_HTH"/>
</dbReference>
<dbReference type="InterPro" id="IPR010982">
    <property type="entry name" value="Lambda_DNA-bd_dom_sf"/>
</dbReference>
<protein>
    <submittedName>
        <fullName evidence="2">Transcriptional regulator with XRE-family HTH domain</fullName>
    </submittedName>
</protein>
<accession>A0A7W0C176</accession>
<name>A0A7W0C176_9BACL</name>
<dbReference type="PROSITE" id="PS50943">
    <property type="entry name" value="HTH_CROC1"/>
    <property type="match status" value="1"/>
</dbReference>
<dbReference type="GO" id="GO:0003677">
    <property type="term" value="F:DNA binding"/>
    <property type="evidence" value="ECO:0007669"/>
    <property type="project" value="InterPro"/>
</dbReference>
<reference evidence="2 3" key="1">
    <citation type="submission" date="2020-07" db="EMBL/GenBank/DDBJ databases">
        <title>Genomic Encyclopedia of Type Strains, Phase IV (KMG-IV): sequencing the most valuable type-strain genomes for metagenomic binning, comparative biology and taxonomic classification.</title>
        <authorList>
            <person name="Goeker M."/>
        </authorList>
    </citation>
    <scope>NUCLEOTIDE SEQUENCE [LARGE SCALE GENOMIC DNA]</scope>
    <source>
        <strain evidence="2 3">DSM 15730</strain>
    </source>
</reference>
<comment type="caution">
    <text evidence="2">The sequence shown here is derived from an EMBL/GenBank/DDBJ whole genome shotgun (WGS) entry which is preliminary data.</text>
</comment>
<evidence type="ECO:0000313" key="3">
    <source>
        <dbReference type="Proteomes" id="UP000523087"/>
    </source>
</evidence>
<feature type="domain" description="HTH cro/C1-type" evidence="1">
    <location>
        <begin position="15"/>
        <end position="43"/>
    </location>
</feature>
<organism evidence="2 3">
    <name type="scientific">Thermaerobacillus caldiproteolyticus</name>
    <dbReference type="NCBI Taxonomy" id="247480"/>
    <lineage>
        <taxon>Bacteria</taxon>
        <taxon>Bacillati</taxon>
        <taxon>Bacillota</taxon>
        <taxon>Bacilli</taxon>
        <taxon>Bacillales</taxon>
        <taxon>Anoxybacillaceae</taxon>
        <taxon>Thermaerobacillus</taxon>
    </lineage>
</organism>
<dbReference type="Pfam" id="PF01381">
    <property type="entry name" value="HTH_3"/>
    <property type="match status" value="1"/>
</dbReference>